<dbReference type="PANTHER" id="PTHR39960:SF1">
    <property type="entry name" value="LD34147P"/>
    <property type="match status" value="1"/>
</dbReference>
<name>A0ABD2N5E3_9CUCU</name>
<comment type="caution">
    <text evidence="3">The sequence shown here is derived from an EMBL/GenBank/DDBJ whole genome shotgun (WGS) entry which is preliminary data.</text>
</comment>
<keyword evidence="4" id="KW-1185">Reference proteome</keyword>
<protein>
    <submittedName>
        <fullName evidence="3">Uncharacterized protein</fullName>
    </submittedName>
</protein>
<evidence type="ECO:0000313" key="4">
    <source>
        <dbReference type="Proteomes" id="UP001516400"/>
    </source>
</evidence>
<dbReference type="EMBL" id="JABFTP020000062">
    <property type="protein sequence ID" value="KAL3273943.1"/>
    <property type="molecule type" value="Genomic_DNA"/>
</dbReference>
<accession>A0ABD2N5E3</accession>
<keyword evidence="1" id="KW-0175">Coiled coil</keyword>
<evidence type="ECO:0000256" key="1">
    <source>
        <dbReference type="SAM" id="Coils"/>
    </source>
</evidence>
<organism evidence="3 4">
    <name type="scientific">Cryptolaemus montrouzieri</name>
    <dbReference type="NCBI Taxonomy" id="559131"/>
    <lineage>
        <taxon>Eukaryota</taxon>
        <taxon>Metazoa</taxon>
        <taxon>Ecdysozoa</taxon>
        <taxon>Arthropoda</taxon>
        <taxon>Hexapoda</taxon>
        <taxon>Insecta</taxon>
        <taxon>Pterygota</taxon>
        <taxon>Neoptera</taxon>
        <taxon>Endopterygota</taxon>
        <taxon>Coleoptera</taxon>
        <taxon>Polyphaga</taxon>
        <taxon>Cucujiformia</taxon>
        <taxon>Coccinelloidea</taxon>
        <taxon>Coccinellidae</taxon>
        <taxon>Scymninae</taxon>
        <taxon>Scymnini</taxon>
        <taxon>Cryptolaemus</taxon>
    </lineage>
</organism>
<dbReference type="Proteomes" id="UP001516400">
    <property type="component" value="Unassembled WGS sequence"/>
</dbReference>
<feature type="coiled-coil region" evidence="1">
    <location>
        <begin position="175"/>
        <end position="286"/>
    </location>
</feature>
<evidence type="ECO:0000256" key="2">
    <source>
        <dbReference type="SAM" id="MobiDB-lite"/>
    </source>
</evidence>
<dbReference type="Gene3D" id="1.10.287.950">
    <property type="entry name" value="Methyl-accepting chemotaxis protein"/>
    <property type="match status" value="1"/>
</dbReference>
<dbReference type="PANTHER" id="PTHR39960">
    <property type="entry name" value="LD34147P"/>
    <property type="match status" value="1"/>
</dbReference>
<dbReference type="AlphaFoldDB" id="A0ABD2N5E3"/>
<feature type="region of interest" description="Disordered" evidence="2">
    <location>
        <begin position="549"/>
        <end position="578"/>
    </location>
</feature>
<reference evidence="3 4" key="1">
    <citation type="journal article" date="2021" name="BMC Biol.">
        <title>Horizontally acquired antibacterial genes associated with adaptive radiation of ladybird beetles.</title>
        <authorList>
            <person name="Li H.S."/>
            <person name="Tang X.F."/>
            <person name="Huang Y.H."/>
            <person name="Xu Z.Y."/>
            <person name="Chen M.L."/>
            <person name="Du X.Y."/>
            <person name="Qiu B.Y."/>
            <person name="Chen P.T."/>
            <person name="Zhang W."/>
            <person name="Slipinski A."/>
            <person name="Escalona H.E."/>
            <person name="Waterhouse R.M."/>
            <person name="Zwick A."/>
            <person name="Pang H."/>
        </authorList>
    </citation>
    <scope>NUCLEOTIDE SEQUENCE [LARGE SCALE GENOMIC DNA]</scope>
    <source>
        <strain evidence="3">SYSU2018</strain>
    </source>
</reference>
<proteinExistence type="predicted"/>
<evidence type="ECO:0000313" key="3">
    <source>
        <dbReference type="EMBL" id="KAL3273943.1"/>
    </source>
</evidence>
<sequence length="578" mass="66640">MIILEKSKFGMKPSLHHYKCDLLMKIYSLTIFFFRNNDIRDAILQIVNVIRTTEDKLERHEYRERVLGDQLKRGLISVDKKVKQWDHFKGTITRLDERLATVETILIQKEERERLQSLKTFDAVDDLQKNLPSILNRLKIDILEEIAKQKKLTPPTPPPLPPKPEITKKEFEALREDIVKKVDKMAESIEKMENKLKRIEVDTDTCKELKEKTDSNLKKLNKNMENEENLLQKYEKKLGEYKESIKEQPSQMKEQADWQSNFLKSLKEQKQRIEEVMSNVKNVSDKLNTLPQNEDLEKIENNTNNLVRDINRNTDTRTLEVITGMDAKLNDLKTKITKDHEEIKTSIVELGNMTEGLGADFGKNYEEMKSDLQSIKKVDEVMVQTADNVLDTKRRLEYGVHQILGEMGQLMKSATKDIANTISDRFDVFELSVLDDENGALANLTHKIGDEIDQVWRQIGIMHQKMNANADILTKLQNQTDAYVNGSANVMDNMKGKVAKITSKIVELDENLNYLMGRLMLVSREFNQIKTGLSKALDEIKGTFHAVQDKIKDPGPGPHNIEADEEPQVSPARKRSVN</sequence>
<gene>
    <name evidence="3" type="ORF">HHI36_015366</name>
</gene>